<name>A0A2M8KD23_9BACT</name>
<dbReference type="EMBL" id="PFDW01000080">
    <property type="protein sequence ID" value="PJE57806.1"/>
    <property type="molecule type" value="Genomic_DNA"/>
</dbReference>
<dbReference type="Pfam" id="PF07669">
    <property type="entry name" value="Eco57I"/>
    <property type="match status" value="1"/>
</dbReference>
<evidence type="ECO:0000259" key="9">
    <source>
        <dbReference type="Pfam" id="PF12950"/>
    </source>
</evidence>
<dbReference type="GO" id="GO:0003677">
    <property type="term" value="F:DNA binding"/>
    <property type="evidence" value="ECO:0007669"/>
    <property type="project" value="UniProtKB-KW"/>
</dbReference>
<evidence type="ECO:0000313" key="11">
    <source>
        <dbReference type="Proteomes" id="UP000231450"/>
    </source>
</evidence>
<dbReference type="InterPro" id="IPR002052">
    <property type="entry name" value="DNA_methylase_N6_adenine_CS"/>
</dbReference>
<keyword evidence="6" id="KW-0238">DNA-binding</keyword>
<dbReference type="InterPro" id="IPR029063">
    <property type="entry name" value="SAM-dependent_MTases_sf"/>
</dbReference>
<protein>
    <recommendedName>
        <fullName evidence="1">site-specific DNA-methyltransferase (adenine-specific)</fullName>
        <ecNumber evidence="1">2.1.1.72</ecNumber>
    </recommendedName>
</protein>
<dbReference type="GO" id="GO:0009307">
    <property type="term" value="P:DNA restriction-modification system"/>
    <property type="evidence" value="ECO:0007669"/>
    <property type="project" value="UniProtKB-KW"/>
</dbReference>
<dbReference type="Proteomes" id="UP000231450">
    <property type="component" value="Unassembled WGS sequence"/>
</dbReference>
<dbReference type="Pfam" id="PF12950">
    <property type="entry name" value="TaqI_C"/>
    <property type="match status" value="1"/>
</dbReference>
<keyword evidence="3" id="KW-0808">Transferase</keyword>
<dbReference type="PRINTS" id="PR00507">
    <property type="entry name" value="N12N6MTFRASE"/>
</dbReference>
<proteinExistence type="predicted"/>
<evidence type="ECO:0000313" key="10">
    <source>
        <dbReference type="EMBL" id="PJE57806.1"/>
    </source>
</evidence>
<evidence type="ECO:0000259" key="8">
    <source>
        <dbReference type="Pfam" id="PF07669"/>
    </source>
</evidence>
<dbReference type="GO" id="GO:0009007">
    <property type="term" value="F:site-specific DNA-methyltransferase (adenine-specific) activity"/>
    <property type="evidence" value="ECO:0007669"/>
    <property type="project" value="UniProtKB-EC"/>
</dbReference>
<evidence type="ECO:0000256" key="1">
    <source>
        <dbReference type="ARBA" id="ARBA00011900"/>
    </source>
</evidence>
<dbReference type="InterPro" id="IPR011639">
    <property type="entry name" value="MethylTrfase_TaqI-like_dom"/>
</dbReference>
<dbReference type="AlphaFoldDB" id="A0A2M8KD23"/>
<evidence type="ECO:0000256" key="3">
    <source>
        <dbReference type="ARBA" id="ARBA00022679"/>
    </source>
</evidence>
<dbReference type="SUPFAM" id="SSF53335">
    <property type="entry name" value="S-adenosyl-L-methionine-dependent methyltransferases"/>
    <property type="match status" value="1"/>
</dbReference>
<dbReference type="InterPro" id="IPR025931">
    <property type="entry name" value="TaqI_C"/>
</dbReference>
<evidence type="ECO:0000256" key="7">
    <source>
        <dbReference type="ARBA" id="ARBA00047942"/>
    </source>
</evidence>
<dbReference type="PROSITE" id="PS00092">
    <property type="entry name" value="N6_MTASE"/>
    <property type="match status" value="1"/>
</dbReference>
<dbReference type="EC" id="2.1.1.72" evidence="1"/>
<keyword evidence="5" id="KW-0680">Restriction system</keyword>
<keyword evidence="4" id="KW-0949">S-adenosyl-L-methionine</keyword>
<dbReference type="InterPro" id="IPR050953">
    <property type="entry name" value="N4_N6_ade-DNA_methylase"/>
</dbReference>
<dbReference type="GO" id="GO:0032259">
    <property type="term" value="P:methylation"/>
    <property type="evidence" value="ECO:0007669"/>
    <property type="project" value="UniProtKB-KW"/>
</dbReference>
<dbReference type="PANTHER" id="PTHR33841:SF1">
    <property type="entry name" value="DNA METHYLTRANSFERASE A"/>
    <property type="match status" value="1"/>
</dbReference>
<comment type="caution">
    <text evidence="10">The sequence shown here is derived from an EMBL/GenBank/DDBJ whole genome shotgun (WGS) entry which is preliminary data.</text>
</comment>
<keyword evidence="2" id="KW-0489">Methyltransferase</keyword>
<reference evidence="11" key="1">
    <citation type="submission" date="2017-09" db="EMBL/GenBank/DDBJ databases">
        <title>Depth-based differentiation of microbial function through sediment-hosted aquifers and enrichment of novel symbionts in the deep terrestrial subsurface.</title>
        <authorList>
            <person name="Probst A.J."/>
            <person name="Ladd B."/>
            <person name="Jarett J.K."/>
            <person name="Geller-Mcgrath D.E."/>
            <person name="Sieber C.M.K."/>
            <person name="Emerson J.B."/>
            <person name="Anantharaman K."/>
            <person name="Thomas B.C."/>
            <person name="Malmstrom R."/>
            <person name="Stieglmeier M."/>
            <person name="Klingl A."/>
            <person name="Woyke T."/>
            <person name="Ryan C.M."/>
            <person name="Banfield J.F."/>
        </authorList>
    </citation>
    <scope>NUCLEOTIDE SEQUENCE [LARGE SCALE GENOMIC DNA]</scope>
</reference>
<comment type="catalytic activity">
    <reaction evidence="7">
        <text>a 2'-deoxyadenosine in DNA + S-adenosyl-L-methionine = an N(6)-methyl-2'-deoxyadenosine in DNA + S-adenosyl-L-homocysteine + H(+)</text>
        <dbReference type="Rhea" id="RHEA:15197"/>
        <dbReference type="Rhea" id="RHEA-COMP:12418"/>
        <dbReference type="Rhea" id="RHEA-COMP:12419"/>
        <dbReference type="ChEBI" id="CHEBI:15378"/>
        <dbReference type="ChEBI" id="CHEBI:57856"/>
        <dbReference type="ChEBI" id="CHEBI:59789"/>
        <dbReference type="ChEBI" id="CHEBI:90615"/>
        <dbReference type="ChEBI" id="CHEBI:90616"/>
        <dbReference type="EC" id="2.1.1.72"/>
    </reaction>
</comment>
<accession>A0A2M8KD23</accession>
<dbReference type="PANTHER" id="PTHR33841">
    <property type="entry name" value="DNA METHYLTRANSFERASE YEEA-RELATED"/>
    <property type="match status" value="1"/>
</dbReference>
<evidence type="ECO:0000256" key="6">
    <source>
        <dbReference type="ARBA" id="ARBA00023125"/>
    </source>
</evidence>
<feature type="domain" description="Type II methyltransferase M.TaqI-like" evidence="8">
    <location>
        <begin position="511"/>
        <end position="757"/>
    </location>
</feature>
<feature type="domain" description="TaqI-like C-terminal specificity" evidence="9">
    <location>
        <begin position="870"/>
        <end position="993"/>
    </location>
</feature>
<evidence type="ECO:0000256" key="4">
    <source>
        <dbReference type="ARBA" id="ARBA00022691"/>
    </source>
</evidence>
<gene>
    <name evidence="10" type="ORF">COU81_04075</name>
</gene>
<dbReference type="Gene3D" id="3.40.50.150">
    <property type="entry name" value="Vaccinia Virus protein VP39"/>
    <property type="match status" value="2"/>
</dbReference>
<evidence type="ECO:0000256" key="2">
    <source>
        <dbReference type="ARBA" id="ARBA00022603"/>
    </source>
</evidence>
<organism evidence="10 11">
    <name type="scientific">Candidatus Portnoybacteria bacterium CG10_big_fil_rev_8_21_14_0_10_36_7</name>
    <dbReference type="NCBI Taxonomy" id="1974812"/>
    <lineage>
        <taxon>Bacteria</taxon>
        <taxon>Candidatus Portnoyibacteriota</taxon>
    </lineage>
</organism>
<sequence length="1061" mass="122611">MMNLNDKYNRDQFISFLKEAFLKDFKSDIRPISTGNYKSFNKAHSLGRSESLDLHVFEFEYSGSFNKRIALAKDAFQVMKQSATFQALAVFHSPDNDDWRFSLMTANPKRTEAGKVTLAYSNPRRYSFFLGPRAKVNTPTKFLISKGLINDLEDLKGRFSLEVVNKEFYNEISESFVKLVGGTLGSGKNKKSYKSLLQLPSVASGSQVNSEFAVRLIGRIIFCWFLREKRSQSNISLMPHELVSLRGIENNPDYYHSVLEPIFFEVLNQPVRSRKDPYYDKPYSLIPYLNGGLFSPHESDYYKRRNGDQSIYHNTLVVPDDWFVSFFKILETYNFTIDENTSFDEELSIDPEMLGRIFENLLAEINPETGESIRKSTGSYYTPREIVDFMIDESLLLYLQKKTNIEQAKLRAAITYDLNDDAEHPLDSLEKQKIINAIEKIKILDPACGSGAFPIGALQKMVFILQQVDPDGQLWFKKQLQNTSPEIRRVIEREFSHKNFDYIRKLGVIRENIYGVDIQTIATEISRLRCFLTLVVDERVDDSLENRGVEPLPNLDFKFVTANTLYSLPDIDKSGQQNGLFDDREKIDDLKNIRDQYFNASGIEREQLKTEFVTAQKRLVDELIKEHGFMGVARAELTQKLTSWEPFNHKSTSWFDPEWMFGISTGFDLVIANPPYDVYQGDKKDDIKIIKKLDLYKIARGGKLNTYKLFLARSAQLQKEGGVLCEIFQNSFLGDNSAKLLRKFFFETQQIIQVDSFPERDNAKRRVFEAVKMSVCILISRKIEKEDYNFRLNVWESKYMDSSISIEYSKSEILTFDPFSAQIPMLDQHTKKLFTKIYRNNPKAPASCLEGELNMTFHKKYFSNDSNKPKVLKGAAIQRYKLTDELSQGEVEYLNVDSYLHDYKSSKKSRHHESLRIGMQGITGVDDERRLIMTIIPKGQFCANSCNYVISNDENYSIFFLLGLYNSYLLNWIFKKTSTNSNVNCYEIENLPVPTLDEKNNSIAGKIDEYVKEILSITNKGSEIIKSKQFEIDELESQIDKLVYKLYKLTPEEIAIIENSL</sequence>
<evidence type="ECO:0000256" key="5">
    <source>
        <dbReference type="ARBA" id="ARBA00022747"/>
    </source>
</evidence>